<reference evidence="2 3" key="1">
    <citation type="journal article" date="2012" name="J. Bacteriol.">
        <title>Complete genome sequence of strain 1860, a crenarchaeon of the genus pyrobaculum able to grow with various electron acceptors.</title>
        <authorList>
            <person name="Mardanov A.V."/>
            <person name="Gumerov V.M."/>
            <person name="Slobodkina G.B."/>
            <person name="Beletsky A.V."/>
            <person name="Bonch-Osmolovskaya E.A."/>
            <person name="Ravin N.V."/>
            <person name="Skryabin K.G."/>
        </authorList>
    </citation>
    <scope>NUCLEOTIDE SEQUENCE [LARGE SCALE GENOMIC DNA]</scope>
    <source>
        <strain evidence="2 3">1860</strain>
    </source>
</reference>
<feature type="transmembrane region" description="Helical" evidence="1">
    <location>
        <begin position="98"/>
        <end position="122"/>
    </location>
</feature>
<dbReference type="AlphaFoldDB" id="G7VAN1"/>
<dbReference type="EMBL" id="CP003098">
    <property type="protein sequence ID" value="AET32270.1"/>
    <property type="molecule type" value="Genomic_DNA"/>
</dbReference>
<feature type="transmembrane region" description="Helical" evidence="1">
    <location>
        <begin position="134"/>
        <end position="153"/>
    </location>
</feature>
<feature type="transmembrane region" description="Helical" evidence="1">
    <location>
        <begin position="73"/>
        <end position="92"/>
    </location>
</feature>
<keyword evidence="1" id="KW-0472">Membrane</keyword>
<dbReference type="eggNOG" id="arCOG05712">
    <property type="taxonomic scope" value="Archaea"/>
</dbReference>
<proteinExistence type="predicted"/>
<dbReference type="KEGG" id="pyr:P186_0827"/>
<dbReference type="OrthoDB" id="28367at2157"/>
<keyword evidence="1" id="KW-0812">Transmembrane</keyword>
<evidence type="ECO:0000313" key="3">
    <source>
        <dbReference type="Proteomes" id="UP000005867"/>
    </source>
</evidence>
<gene>
    <name evidence="2" type="ORF">P186_0827</name>
</gene>
<accession>G7VAN1</accession>
<feature type="transmembrane region" description="Helical" evidence="1">
    <location>
        <begin position="159"/>
        <end position="176"/>
    </location>
</feature>
<feature type="transmembrane region" description="Helical" evidence="1">
    <location>
        <begin position="30"/>
        <end position="52"/>
    </location>
</feature>
<dbReference type="RefSeq" id="WP_014288098.1">
    <property type="nucleotide sequence ID" value="NC_016645.1"/>
</dbReference>
<keyword evidence="3" id="KW-1185">Reference proteome</keyword>
<keyword evidence="1" id="KW-1133">Transmembrane helix</keyword>
<dbReference type="GeneID" id="11595088"/>
<sequence>MIYIPDIVIGALAIYIAYKIFKAWRNLADWRLTLYSLGMAILAASLFLEAVVEMYLANIWGEAPMRYVKRIEALLRAVIQLLSLAALVPIAVAVTPTLFYAALPPVALLGSINTVLALYIAAATLVKNFERGTPPFISLAFISYAVSLVAPSFSFLDVAARLLTAVFLALGVAYGSEKEK</sequence>
<evidence type="ECO:0000313" key="2">
    <source>
        <dbReference type="EMBL" id="AET32270.1"/>
    </source>
</evidence>
<feature type="transmembrane region" description="Helical" evidence="1">
    <location>
        <begin position="7"/>
        <end position="24"/>
    </location>
</feature>
<protein>
    <submittedName>
        <fullName evidence="2">Uncharacterized protein</fullName>
    </submittedName>
</protein>
<organism evidence="2 3">
    <name type="scientific">Pyrobaculum ferrireducens</name>
    <dbReference type="NCBI Taxonomy" id="1104324"/>
    <lineage>
        <taxon>Archaea</taxon>
        <taxon>Thermoproteota</taxon>
        <taxon>Thermoprotei</taxon>
        <taxon>Thermoproteales</taxon>
        <taxon>Thermoproteaceae</taxon>
        <taxon>Pyrobaculum</taxon>
    </lineage>
</organism>
<evidence type="ECO:0000256" key="1">
    <source>
        <dbReference type="SAM" id="Phobius"/>
    </source>
</evidence>
<name>G7VAN1_9CREN</name>
<dbReference type="HOGENOM" id="CLU_1493025_0_0_2"/>
<dbReference type="Proteomes" id="UP000005867">
    <property type="component" value="Chromosome"/>
</dbReference>
<dbReference type="BioCyc" id="PSP1104324:GJSN-809-MONOMER"/>
<dbReference type="STRING" id="1104324.P186_0827"/>